<dbReference type="GO" id="GO:0008616">
    <property type="term" value="P:tRNA queuosine(34) biosynthetic process"/>
    <property type="evidence" value="ECO:0007669"/>
    <property type="project" value="UniProtKB-UniRule"/>
</dbReference>
<feature type="binding site" evidence="5">
    <location>
        <begin position="248"/>
        <end position="249"/>
    </location>
    <ligand>
        <name>NADPH</name>
        <dbReference type="ChEBI" id="CHEBI:57783"/>
    </ligand>
</feature>
<proteinExistence type="inferred from homology"/>
<sequence length="272" mass="30848">MSMDSRELPLGKQTPPATHYSPGLLFPLPRREGRDKLGLAEPLPFHGVDIWHAYELSWLDNTDRAQVRVGRFAIPANTPMIIESKSFKLYLNSLNNSVFDDDAAARACITRDVSEACGGEVQLTLLQMDELDALGNQPPGHCIDSAAGRWPRREPDAGMLQAGPDIREEQLYSHLLRSLCPVTGQPDWATVWLHYRGPALDHAALLSYILAYREHQEFHEQCVERMFRDIHSHCQPDFLHLQAFYTRRGGLDINPFRSTSANQPAWLRLARQ</sequence>
<evidence type="ECO:0000259" key="7">
    <source>
        <dbReference type="Pfam" id="PF14819"/>
    </source>
</evidence>
<dbReference type="GO" id="GO:0033739">
    <property type="term" value="F:preQ1 synthase activity"/>
    <property type="evidence" value="ECO:0007669"/>
    <property type="project" value="UniProtKB-UniRule"/>
</dbReference>
<keyword evidence="1 5" id="KW-0963">Cytoplasm</keyword>
<comment type="catalytic activity">
    <reaction evidence="5">
        <text>7-aminomethyl-7-carbaguanine + 2 NADP(+) = 7-cyano-7-carbaguanine + 2 NADPH + 3 H(+)</text>
        <dbReference type="Rhea" id="RHEA:13409"/>
        <dbReference type="ChEBI" id="CHEBI:15378"/>
        <dbReference type="ChEBI" id="CHEBI:45075"/>
        <dbReference type="ChEBI" id="CHEBI:57783"/>
        <dbReference type="ChEBI" id="CHEBI:58349"/>
        <dbReference type="ChEBI" id="CHEBI:58703"/>
        <dbReference type="EC" id="1.7.1.13"/>
    </reaction>
</comment>
<dbReference type="InterPro" id="IPR050084">
    <property type="entry name" value="NADPH_dep_7-cyano-7-deazaG_red"/>
</dbReference>
<dbReference type="PANTHER" id="PTHR34354">
    <property type="entry name" value="NADPH-DEPENDENT 7-CYANO-7-DEAZAGUANINE REDUCTASE"/>
    <property type="match status" value="1"/>
</dbReference>
<dbReference type="EC" id="1.7.1.13" evidence="5"/>
<dbReference type="Pfam" id="PF14489">
    <property type="entry name" value="QueF"/>
    <property type="match status" value="1"/>
</dbReference>
<dbReference type="HAMAP" id="MF_00817">
    <property type="entry name" value="QueF_type2"/>
    <property type="match status" value="1"/>
</dbReference>
<feature type="active site" description="Thioimide intermediate" evidence="5">
    <location>
        <position position="180"/>
    </location>
</feature>
<evidence type="ECO:0000256" key="1">
    <source>
        <dbReference type="ARBA" id="ARBA00022490"/>
    </source>
</evidence>
<evidence type="ECO:0000256" key="4">
    <source>
        <dbReference type="ARBA" id="ARBA00023002"/>
    </source>
</evidence>
<dbReference type="EMBL" id="CP048711">
    <property type="protein sequence ID" value="QIB64367.1"/>
    <property type="molecule type" value="Genomic_DNA"/>
</dbReference>
<dbReference type="UniPathway" id="UPA00392"/>
<comment type="pathway">
    <text evidence="5">tRNA modification; tRNA-queuosine biosynthesis.</text>
</comment>
<comment type="similarity">
    <text evidence="5">Belongs to the GTP cyclohydrolase I family. QueF type 2 subfamily.</text>
</comment>
<dbReference type="PIRSF" id="PIRSF004750">
    <property type="entry name" value="Nitrile_oxidored_YqcD_prd"/>
    <property type="match status" value="1"/>
</dbReference>
<keyword evidence="9" id="KW-1185">Reference proteome</keyword>
<keyword evidence="3 5" id="KW-0521">NADP</keyword>
<dbReference type="PANTHER" id="PTHR34354:SF1">
    <property type="entry name" value="NADPH-DEPENDENT 7-CYANO-7-DEAZAGUANINE REDUCTASE"/>
    <property type="match status" value="1"/>
</dbReference>
<feature type="active site" description="Proton donor" evidence="5">
    <location>
        <position position="187"/>
    </location>
</feature>
<dbReference type="KEGG" id="kim:G3T16_02050"/>
<reference evidence="8 9" key="1">
    <citation type="submission" date="2020-02" db="EMBL/GenBank/DDBJ databases">
        <title>Genome sequencing for Kineobactrum sp. M2.</title>
        <authorList>
            <person name="Park S.-J."/>
        </authorList>
    </citation>
    <scope>NUCLEOTIDE SEQUENCE [LARGE SCALE GENOMIC DNA]</scope>
    <source>
        <strain evidence="8 9">M2</strain>
    </source>
</reference>
<dbReference type="InterPro" id="IPR016428">
    <property type="entry name" value="QueF_type2"/>
</dbReference>
<comment type="function">
    <text evidence="5">Catalyzes the NADPH-dependent reduction of 7-cyano-7-deazaguanine (preQ0) to 7-aminomethyl-7-deazaguanine (preQ1).</text>
</comment>
<evidence type="ECO:0000256" key="6">
    <source>
        <dbReference type="SAM" id="MobiDB-lite"/>
    </source>
</evidence>
<comment type="subunit">
    <text evidence="5">Homodimer.</text>
</comment>
<dbReference type="RefSeq" id="WP_163493617.1">
    <property type="nucleotide sequence ID" value="NZ_CP048711.1"/>
</dbReference>
<protein>
    <recommendedName>
        <fullName evidence="5">NADPH-dependent 7-cyano-7-deazaguanine reductase</fullName>
        <ecNumber evidence="5">1.7.1.13</ecNumber>
    </recommendedName>
    <alternativeName>
        <fullName evidence="5">7-cyano-7-carbaguanine reductase</fullName>
    </alternativeName>
    <alternativeName>
        <fullName evidence="5">NADPH-dependent nitrile oxidoreductase</fullName>
    </alternativeName>
    <alternativeName>
        <fullName evidence="5">PreQ(0) reductase</fullName>
    </alternativeName>
</protein>
<feature type="region of interest" description="Disordered" evidence="6">
    <location>
        <begin position="1"/>
        <end position="24"/>
    </location>
</feature>
<feature type="binding site" evidence="5">
    <location>
        <begin position="219"/>
        <end position="220"/>
    </location>
    <ligand>
        <name>substrate</name>
    </ligand>
</feature>
<feature type="binding site" evidence="5">
    <location>
        <begin position="84"/>
        <end position="85"/>
    </location>
    <ligand>
        <name>NADPH</name>
        <dbReference type="ChEBI" id="CHEBI:57783"/>
    </ligand>
</feature>
<evidence type="ECO:0000256" key="5">
    <source>
        <dbReference type="HAMAP-Rule" id="MF_00817"/>
    </source>
</evidence>
<dbReference type="NCBIfam" id="TIGR03138">
    <property type="entry name" value="QueF"/>
    <property type="match status" value="1"/>
</dbReference>
<accession>A0A6C0U071</accession>
<dbReference type="AlphaFoldDB" id="A0A6C0U071"/>
<feature type="binding site" evidence="5">
    <location>
        <begin position="82"/>
        <end position="84"/>
    </location>
    <ligand>
        <name>substrate</name>
    </ligand>
</feature>
<dbReference type="SUPFAM" id="SSF55620">
    <property type="entry name" value="Tetrahydrobiopterin biosynthesis enzymes-like"/>
    <property type="match status" value="1"/>
</dbReference>
<keyword evidence="4 5" id="KW-0560">Oxidoreductase</keyword>
<organism evidence="8 9">
    <name type="scientific">Kineobactrum salinum</name>
    <dbReference type="NCBI Taxonomy" id="2708301"/>
    <lineage>
        <taxon>Bacteria</taxon>
        <taxon>Pseudomonadati</taxon>
        <taxon>Pseudomonadota</taxon>
        <taxon>Gammaproteobacteria</taxon>
        <taxon>Cellvibrionales</taxon>
        <taxon>Halieaceae</taxon>
        <taxon>Kineobactrum</taxon>
    </lineage>
</organism>
<comment type="subcellular location">
    <subcellularLocation>
        <location evidence="5">Cytoplasm</location>
    </subcellularLocation>
</comment>
<keyword evidence="2 5" id="KW-0671">Queuosine biosynthesis</keyword>
<feature type="domain" description="NADPH-dependent 7-cyano-7-deazaguanine reductase N-terminal" evidence="7">
    <location>
        <begin position="18"/>
        <end position="125"/>
    </location>
</feature>
<evidence type="ECO:0000313" key="8">
    <source>
        <dbReference type="EMBL" id="QIB64367.1"/>
    </source>
</evidence>
<gene>
    <name evidence="5 8" type="primary">queF</name>
    <name evidence="8" type="ORF">G3T16_02050</name>
</gene>
<dbReference type="Pfam" id="PF14819">
    <property type="entry name" value="QueF_N"/>
    <property type="match status" value="1"/>
</dbReference>
<evidence type="ECO:0000313" key="9">
    <source>
        <dbReference type="Proteomes" id="UP000477680"/>
    </source>
</evidence>
<evidence type="ECO:0000256" key="3">
    <source>
        <dbReference type="ARBA" id="ARBA00022857"/>
    </source>
</evidence>
<dbReference type="InterPro" id="IPR029500">
    <property type="entry name" value="QueF"/>
</dbReference>
<name>A0A6C0U071_9GAMM</name>
<dbReference type="Gene3D" id="3.30.1130.10">
    <property type="match status" value="2"/>
</dbReference>
<dbReference type="InterPro" id="IPR043133">
    <property type="entry name" value="GTP-CH-I_C/QueF"/>
</dbReference>
<dbReference type="Proteomes" id="UP000477680">
    <property type="component" value="Chromosome"/>
</dbReference>
<evidence type="ECO:0000256" key="2">
    <source>
        <dbReference type="ARBA" id="ARBA00022785"/>
    </source>
</evidence>
<dbReference type="InterPro" id="IPR029139">
    <property type="entry name" value="QueF_N"/>
</dbReference>
<dbReference type="GO" id="GO:0005737">
    <property type="term" value="C:cytoplasm"/>
    <property type="evidence" value="ECO:0007669"/>
    <property type="project" value="UniProtKB-SubCell"/>
</dbReference>